<dbReference type="CDD" id="cd06559">
    <property type="entry name" value="Endonuclease_V"/>
    <property type="match status" value="1"/>
</dbReference>
<protein>
    <recommendedName>
        <fullName evidence="6">Endonuclease V</fullName>
        <ecNumber evidence="6">3.1.21.7</ecNumber>
    </recommendedName>
    <alternativeName>
        <fullName evidence="6">Deoxyinosine 3'endonuclease</fullName>
    </alternativeName>
    <alternativeName>
        <fullName evidence="6">Deoxyribonuclease V</fullName>
        <shortName evidence="6">DNase V</shortName>
    </alternativeName>
</protein>
<evidence type="ECO:0000256" key="4">
    <source>
        <dbReference type="ARBA" id="ARBA00022759"/>
    </source>
</evidence>
<proteinExistence type="inferred from homology"/>
<comment type="catalytic activity">
    <reaction evidence="6">
        <text>Endonucleolytic cleavage at apurinic or apyrimidinic sites to products with a 5'-phosphate.</text>
        <dbReference type="EC" id="3.1.21.7"/>
    </reaction>
</comment>
<organism evidence="7 8">
    <name type="scientific">Sphingobium boeckii</name>
    <dbReference type="NCBI Taxonomy" id="1082345"/>
    <lineage>
        <taxon>Bacteria</taxon>
        <taxon>Pseudomonadati</taxon>
        <taxon>Pseudomonadota</taxon>
        <taxon>Alphaproteobacteria</taxon>
        <taxon>Sphingomonadales</taxon>
        <taxon>Sphingomonadaceae</taxon>
        <taxon>Sphingobium</taxon>
    </lineage>
</organism>
<reference evidence="7 8" key="1">
    <citation type="submission" date="2020-08" db="EMBL/GenBank/DDBJ databases">
        <title>Genomic Encyclopedia of Type Strains, Phase IV (KMG-IV): sequencing the most valuable type-strain genomes for metagenomic binning, comparative biology and taxonomic classification.</title>
        <authorList>
            <person name="Goeker M."/>
        </authorList>
    </citation>
    <scope>NUCLEOTIDE SEQUENCE [LARGE SCALE GENOMIC DNA]</scope>
    <source>
        <strain evidence="7 8">DSM 25079</strain>
    </source>
</reference>
<keyword evidence="6" id="KW-0227">DNA damage</keyword>
<feature type="binding site" evidence="6">
    <location>
        <position position="45"/>
    </location>
    <ligand>
        <name>Mg(2+)</name>
        <dbReference type="ChEBI" id="CHEBI:18420"/>
    </ligand>
</feature>
<dbReference type="HAMAP" id="MF_00801">
    <property type="entry name" value="Endonuclease_5"/>
    <property type="match status" value="1"/>
</dbReference>
<evidence type="ECO:0000313" key="8">
    <source>
        <dbReference type="Proteomes" id="UP000549617"/>
    </source>
</evidence>
<comment type="caution">
    <text evidence="7">The sequence shown here is derived from an EMBL/GenBank/DDBJ whole genome shotgun (WGS) entry which is preliminary data.</text>
</comment>
<accession>A0A7W9EEB4</accession>
<feature type="binding site" evidence="6">
    <location>
        <position position="115"/>
    </location>
    <ligand>
        <name>Mg(2+)</name>
        <dbReference type="ChEBI" id="CHEBI:18420"/>
    </ligand>
</feature>
<dbReference type="PANTHER" id="PTHR28511">
    <property type="entry name" value="ENDONUCLEASE V"/>
    <property type="match status" value="1"/>
</dbReference>
<dbReference type="EC" id="3.1.21.7" evidence="6"/>
<evidence type="ECO:0000256" key="6">
    <source>
        <dbReference type="HAMAP-Rule" id="MF_00801"/>
    </source>
</evidence>
<dbReference type="GO" id="GO:0005737">
    <property type="term" value="C:cytoplasm"/>
    <property type="evidence" value="ECO:0007669"/>
    <property type="project" value="UniProtKB-SubCell"/>
</dbReference>
<comment type="cofactor">
    <cofactor evidence="6">
        <name>Mg(2+)</name>
        <dbReference type="ChEBI" id="CHEBI:18420"/>
    </cofactor>
</comment>
<comment type="subcellular location">
    <subcellularLocation>
        <location evidence="1 6">Cytoplasm</location>
    </subcellularLocation>
</comment>
<comment type="function">
    <text evidence="6">DNA repair enzyme involved in the repair of deaminated bases. Selectively cleaves double-stranded DNA at the second phosphodiester bond 3' to a deoxyinosine leaving behind the intact lesion on the nicked DNA.</text>
</comment>
<evidence type="ECO:0000256" key="3">
    <source>
        <dbReference type="ARBA" id="ARBA00022722"/>
    </source>
</evidence>
<dbReference type="GO" id="GO:0043737">
    <property type="term" value="F:deoxyribonuclease V activity"/>
    <property type="evidence" value="ECO:0007669"/>
    <property type="project" value="UniProtKB-UniRule"/>
</dbReference>
<sequence length="235" mass="25162">MRKPLPADWLAPPDLKAASVAQREIAALCEMEDRFGPVRIVAGADTSMKWRDSRGPIHAAIASMMWPPRDRLPASSITAVPDIPYVPGYLGFRESPALVAAWEALPEKPDLILVDGHGRPHPRRCGIATHLGVVLDVPTIGCAKSLLCGKVEGDLGEAAGSIAPLVDRGEIVGVALRTRAKCLPIYVSTGHRISLESAVAWVLKLCDGRRLPVPIRMAHDAANAARRAAEHHGEA</sequence>
<gene>
    <name evidence="6" type="primary">nfi</name>
    <name evidence="7" type="ORF">FHS49_002028</name>
</gene>
<dbReference type="InterPro" id="IPR007581">
    <property type="entry name" value="Endonuclease-V"/>
</dbReference>
<keyword evidence="2 6" id="KW-0963">Cytoplasm</keyword>
<evidence type="ECO:0000313" key="7">
    <source>
        <dbReference type="EMBL" id="MBB5686012.1"/>
    </source>
</evidence>
<keyword evidence="3 6" id="KW-0540">Nuclease</keyword>
<dbReference type="Gene3D" id="3.30.2170.10">
    <property type="entry name" value="archaeoglobus fulgidus dsm 4304 superfamily"/>
    <property type="match status" value="1"/>
</dbReference>
<evidence type="ECO:0000256" key="5">
    <source>
        <dbReference type="ARBA" id="ARBA00022801"/>
    </source>
</evidence>
<dbReference type="AlphaFoldDB" id="A0A7W9EEB4"/>
<dbReference type="GO" id="GO:0016891">
    <property type="term" value="F:RNA endonuclease activity producing 5'-phosphomonoesters, hydrolytic mechanism"/>
    <property type="evidence" value="ECO:0007669"/>
    <property type="project" value="TreeGrafter"/>
</dbReference>
<dbReference type="GO" id="GO:0006281">
    <property type="term" value="P:DNA repair"/>
    <property type="evidence" value="ECO:0007669"/>
    <property type="project" value="UniProtKB-UniRule"/>
</dbReference>
<keyword evidence="8" id="KW-1185">Reference proteome</keyword>
<feature type="site" description="Interaction with target DNA" evidence="6">
    <location>
        <position position="85"/>
    </location>
</feature>
<keyword evidence="6" id="KW-0234">DNA repair</keyword>
<dbReference type="PANTHER" id="PTHR28511:SF1">
    <property type="entry name" value="ENDONUCLEASE V"/>
    <property type="match status" value="1"/>
</dbReference>
<evidence type="ECO:0000256" key="1">
    <source>
        <dbReference type="ARBA" id="ARBA00004496"/>
    </source>
</evidence>
<dbReference type="GO" id="GO:0003727">
    <property type="term" value="F:single-stranded RNA binding"/>
    <property type="evidence" value="ECO:0007669"/>
    <property type="project" value="TreeGrafter"/>
</dbReference>
<name>A0A7W9EEB4_9SPHN</name>
<evidence type="ECO:0000256" key="2">
    <source>
        <dbReference type="ARBA" id="ARBA00022490"/>
    </source>
</evidence>
<comment type="similarity">
    <text evidence="6">Belongs to the endonuclease V family.</text>
</comment>
<keyword evidence="5 6" id="KW-0378">Hydrolase</keyword>
<keyword evidence="6" id="KW-0460">Magnesium</keyword>
<dbReference type="RefSeq" id="WP_184017976.1">
    <property type="nucleotide sequence ID" value="NZ_JACIJC010000003.1"/>
</dbReference>
<keyword evidence="6" id="KW-0479">Metal-binding</keyword>
<dbReference type="Proteomes" id="UP000549617">
    <property type="component" value="Unassembled WGS sequence"/>
</dbReference>
<dbReference type="GO" id="GO:0000287">
    <property type="term" value="F:magnesium ion binding"/>
    <property type="evidence" value="ECO:0007669"/>
    <property type="project" value="UniProtKB-UniRule"/>
</dbReference>
<dbReference type="Pfam" id="PF04493">
    <property type="entry name" value="Endonuclease_5"/>
    <property type="match status" value="1"/>
</dbReference>
<keyword evidence="4 6" id="KW-0255">Endonuclease</keyword>
<dbReference type="EMBL" id="JACIJC010000003">
    <property type="protein sequence ID" value="MBB5686012.1"/>
    <property type="molecule type" value="Genomic_DNA"/>
</dbReference>